<dbReference type="RefSeq" id="WP_050005388.1">
    <property type="nucleotide sequence ID" value="NZ_DAWBJP010000024.1"/>
</dbReference>
<dbReference type="AlphaFoldDB" id="A0A0D8IZW8"/>
<dbReference type="PANTHER" id="PTHR13355:SF11">
    <property type="entry name" value="GLUCOSAMINE 6-PHOSPHATE N-ACETYLTRANSFERASE"/>
    <property type="match status" value="1"/>
</dbReference>
<dbReference type="Pfam" id="PF00583">
    <property type="entry name" value="Acetyltransf_1"/>
    <property type="match status" value="1"/>
</dbReference>
<dbReference type="InterPro" id="IPR039143">
    <property type="entry name" value="GNPNAT1-like"/>
</dbReference>
<keyword evidence="2" id="KW-0808">Transferase</keyword>
<name>A0A0D8IZW8_9FIRM</name>
<gene>
    <name evidence="2" type="ORF">TQ39_09705</name>
</gene>
<dbReference type="InterPro" id="IPR016181">
    <property type="entry name" value="Acyl_CoA_acyltransferase"/>
</dbReference>
<dbReference type="PATRIC" id="fig|1550024.3.peg.2216"/>
<reference evidence="2" key="1">
    <citation type="submission" date="2015-02" db="EMBL/GenBank/DDBJ databases">
        <title>A novel member of the family Ruminococcaceae isolated from human feces.</title>
        <authorList>
            <person name="Shkoporov A.N."/>
            <person name="Chaplin A.V."/>
            <person name="Motuzova O.V."/>
            <person name="Kafarskaia L.I."/>
            <person name="Khokhlova E.V."/>
            <person name="Efimov B.A."/>
        </authorList>
    </citation>
    <scope>NUCLEOTIDE SEQUENCE [LARGE SCALE GENOMIC DNA]</scope>
    <source>
        <strain evidence="2">585-1</strain>
    </source>
</reference>
<dbReference type="Gene3D" id="3.40.630.30">
    <property type="match status" value="1"/>
</dbReference>
<dbReference type="PANTHER" id="PTHR13355">
    <property type="entry name" value="GLUCOSAMINE 6-PHOSPHATE N-ACETYLTRANSFERASE"/>
    <property type="match status" value="1"/>
</dbReference>
<protein>
    <submittedName>
        <fullName evidence="2">GNAT family acetyltransferase</fullName>
    </submittedName>
</protein>
<dbReference type="GO" id="GO:0004343">
    <property type="term" value="F:glucosamine 6-phosphate N-acetyltransferase activity"/>
    <property type="evidence" value="ECO:0007669"/>
    <property type="project" value="TreeGrafter"/>
</dbReference>
<dbReference type="EMBL" id="JXXK01000012">
    <property type="protein sequence ID" value="KJF39836.1"/>
    <property type="molecule type" value="Genomic_DNA"/>
</dbReference>
<keyword evidence="3" id="KW-1185">Reference proteome</keyword>
<dbReference type="Proteomes" id="UP000032483">
    <property type="component" value="Unassembled WGS sequence"/>
</dbReference>
<evidence type="ECO:0000313" key="3">
    <source>
        <dbReference type="Proteomes" id="UP000032483"/>
    </source>
</evidence>
<feature type="domain" description="N-acetyltransferase" evidence="1">
    <location>
        <begin position="1"/>
        <end position="145"/>
    </location>
</feature>
<evidence type="ECO:0000259" key="1">
    <source>
        <dbReference type="PROSITE" id="PS51186"/>
    </source>
</evidence>
<sequence length="145" mass="16975">MVREIYENELSKLLNLYLYLHEKSVPERTEHLKTTWETIIKDKNHHIIVNEADNKIVSSCVCVIIPNLTRNVRPYAFIENVVTLKDCRGRGYATECLNYAKEIAKMENCYKMMLLTGSKEESILKFYRSAGYNSSDKTAFIQWLE</sequence>
<accession>A0A0D8IZW8</accession>
<evidence type="ECO:0000313" key="2">
    <source>
        <dbReference type="EMBL" id="KJF39836.1"/>
    </source>
</evidence>
<dbReference type="GeneID" id="42856861"/>
<dbReference type="InterPro" id="IPR000182">
    <property type="entry name" value="GNAT_dom"/>
</dbReference>
<dbReference type="CDD" id="cd04301">
    <property type="entry name" value="NAT_SF"/>
    <property type="match status" value="1"/>
</dbReference>
<organism evidence="2 3">
    <name type="scientific">Ruthenibacterium lactatiformans</name>
    <dbReference type="NCBI Taxonomy" id="1550024"/>
    <lineage>
        <taxon>Bacteria</taxon>
        <taxon>Bacillati</taxon>
        <taxon>Bacillota</taxon>
        <taxon>Clostridia</taxon>
        <taxon>Eubacteriales</taxon>
        <taxon>Oscillospiraceae</taxon>
        <taxon>Ruthenibacterium</taxon>
    </lineage>
</organism>
<proteinExistence type="predicted"/>
<comment type="caution">
    <text evidence="2">The sequence shown here is derived from an EMBL/GenBank/DDBJ whole genome shotgun (WGS) entry which is preliminary data.</text>
</comment>
<dbReference type="SUPFAM" id="SSF55729">
    <property type="entry name" value="Acyl-CoA N-acyltransferases (Nat)"/>
    <property type="match status" value="1"/>
</dbReference>
<dbReference type="PROSITE" id="PS51186">
    <property type="entry name" value="GNAT"/>
    <property type="match status" value="1"/>
</dbReference>